<evidence type="ECO:0000259" key="7">
    <source>
        <dbReference type="Pfam" id="PF01555"/>
    </source>
</evidence>
<evidence type="ECO:0000256" key="4">
    <source>
        <dbReference type="ARBA" id="ARBA00022691"/>
    </source>
</evidence>
<dbReference type="AlphaFoldDB" id="A0A662ZKG5"/>
<name>A0A662ZKG5_9GAMM</name>
<dbReference type="Proteomes" id="UP000243745">
    <property type="component" value="Unassembled WGS sequence"/>
</dbReference>
<keyword evidence="3 8" id="KW-0808">Transferase</keyword>
<evidence type="ECO:0000256" key="2">
    <source>
        <dbReference type="ARBA" id="ARBA00022603"/>
    </source>
</evidence>
<evidence type="ECO:0000256" key="5">
    <source>
        <dbReference type="ARBA" id="ARBA00047942"/>
    </source>
</evidence>
<keyword evidence="9" id="KW-1185">Reference proteome</keyword>
<sequence>MLYPKVLINAVRCDTEGESRTSEFCNDDNLILKGNNLLALSTLLKRYEGKVKCIYIDPPYYFKNSRATDTFKYNSNFHFSSWLVFLKNRLEIAKKLMCQGATIWINISEDGMHYLKVVCDDIFGADHFVGTIPRRTRSGKSDVPFNFSQDFDWLLVYTNVSENTDVMGRTIERQYYETDDYPGRPWRLADLTSQQPASKRPNSFFTMVDPKTGKEYPASEKRTWAVTKETFEEYYKQGAIVFPDDYDFLNISKPYSRKFKSDDDKNGKLSSVISDFQIQSFLKDVLNNCKNADGNTQIDMLFGRDEFDYAKPENLIKAILEVTTHKNDLVLDFFLGSGTTAAVAHKMGRQYIGIEQLEYVKSLTVNRLKKVISGENGGISADVDWQGGGSFVYCELANLNQNFVEEIQSVTTEEEVKDIYSRIMKLGFISNKVKPQEINENIDDFYALSLDDQKNFLMELLDKNLLYINYCDIDDQEFGVSETDKAFTKSFYGE</sequence>
<gene>
    <name evidence="8" type="ORF">SAMN02910344_02313</name>
</gene>
<comment type="similarity">
    <text evidence="1 6">Belongs to the N(4)/N(6)-methyltransferase family.</text>
</comment>
<dbReference type="GO" id="GO:0003677">
    <property type="term" value="F:DNA binding"/>
    <property type="evidence" value="ECO:0007669"/>
    <property type="project" value="InterPro"/>
</dbReference>
<dbReference type="Gene3D" id="3.40.50.150">
    <property type="entry name" value="Vaccinia Virus protein VP39"/>
    <property type="match status" value="1"/>
</dbReference>
<dbReference type="PROSITE" id="PS00092">
    <property type="entry name" value="N6_MTASE"/>
    <property type="match status" value="1"/>
</dbReference>
<dbReference type="GO" id="GO:0032259">
    <property type="term" value="P:methylation"/>
    <property type="evidence" value="ECO:0007669"/>
    <property type="project" value="UniProtKB-KW"/>
</dbReference>
<dbReference type="RefSeq" id="WP_218140369.1">
    <property type="nucleotide sequence ID" value="NZ_FOXF01000084.1"/>
</dbReference>
<keyword evidence="2 8" id="KW-0489">Methyltransferase</keyword>
<dbReference type="GO" id="GO:0008170">
    <property type="term" value="F:N-methyltransferase activity"/>
    <property type="evidence" value="ECO:0007669"/>
    <property type="project" value="InterPro"/>
</dbReference>
<dbReference type="GO" id="GO:0009007">
    <property type="term" value="F:site-specific DNA-methyltransferase (adenine-specific) activity"/>
    <property type="evidence" value="ECO:0007669"/>
    <property type="project" value="UniProtKB-EC"/>
</dbReference>
<evidence type="ECO:0000256" key="6">
    <source>
        <dbReference type="RuleBase" id="RU362026"/>
    </source>
</evidence>
<reference evidence="8 9" key="1">
    <citation type="submission" date="2016-10" db="EMBL/GenBank/DDBJ databases">
        <authorList>
            <person name="Varghese N."/>
            <person name="Submissions S."/>
        </authorList>
    </citation>
    <scope>NUCLEOTIDE SEQUENCE [LARGE SCALE GENOMIC DNA]</scope>
    <source>
        <strain evidence="8 9">DSM 1361</strain>
    </source>
</reference>
<proteinExistence type="inferred from homology"/>
<dbReference type="InterPro" id="IPR002052">
    <property type="entry name" value="DNA_methylase_N6_adenine_CS"/>
</dbReference>
<feature type="domain" description="DNA methylase N-4/N-6" evidence="7">
    <location>
        <begin position="51"/>
        <end position="362"/>
    </location>
</feature>
<keyword evidence="4" id="KW-0949">S-adenosyl-L-methionine</keyword>
<dbReference type="SUPFAM" id="SSF53335">
    <property type="entry name" value="S-adenosyl-L-methionine-dependent methyltransferases"/>
    <property type="match status" value="1"/>
</dbReference>
<dbReference type="InterPro" id="IPR002941">
    <property type="entry name" value="DNA_methylase_N4/N6"/>
</dbReference>
<accession>A0A662ZKG5</accession>
<dbReference type="EMBL" id="FOXF01000084">
    <property type="protein sequence ID" value="SFP79351.1"/>
    <property type="molecule type" value="Genomic_DNA"/>
</dbReference>
<evidence type="ECO:0000256" key="1">
    <source>
        <dbReference type="ARBA" id="ARBA00006594"/>
    </source>
</evidence>
<protein>
    <recommendedName>
        <fullName evidence="6">Methyltransferase</fullName>
        <ecNumber evidence="6">2.1.1.-</ecNumber>
    </recommendedName>
</protein>
<dbReference type="Pfam" id="PF01555">
    <property type="entry name" value="N6_N4_Mtase"/>
    <property type="match status" value="1"/>
</dbReference>
<evidence type="ECO:0000313" key="8">
    <source>
        <dbReference type="EMBL" id="SFP79351.1"/>
    </source>
</evidence>
<comment type="catalytic activity">
    <reaction evidence="5">
        <text>a 2'-deoxyadenosine in DNA + S-adenosyl-L-methionine = an N(6)-methyl-2'-deoxyadenosine in DNA + S-adenosyl-L-homocysteine + H(+)</text>
        <dbReference type="Rhea" id="RHEA:15197"/>
        <dbReference type="Rhea" id="RHEA-COMP:12418"/>
        <dbReference type="Rhea" id="RHEA-COMP:12419"/>
        <dbReference type="ChEBI" id="CHEBI:15378"/>
        <dbReference type="ChEBI" id="CHEBI:57856"/>
        <dbReference type="ChEBI" id="CHEBI:59789"/>
        <dbReference type="ChEBI" id="CHEBI:90615"/>
        <dbReference type="ChEBI" id="CHEBI:90616"/>
        <dbReference type="EC" id="2.1.1.72"/>
    </reaction>
</comment>
<dbReference type="PRINTS" id="PR00508">
    <property type="entry name" value="S21N4MTFRASE"/>
</dbReference>
<evidence type="ECO:0000256" key="3">
    <source>
        <dbReference type="ARBA" id="ARBA00022679"/>
    </source>
</evidence>
<evidence type="ECO:0000313" key="9">
    <source>
        <dbReference type="Proteomes" id="UP000243745"/>
    </source>
</evidence>
<dbReference type="InterPro" id="IPR029063">
    <property type="entry name" value="SAM-dependent_MTases_sf"/>
</dbReference>
<dbReference type="EC" id="2.1.1.-" evidence="6"/>
<dbReference type="InterPro" id="IPR002295">
    <property type="entry name" value="N4/N6-MTase_EcoPI_Mod-like"/>
</dbReference>
<dbReference type="InterPro" id="IPR001091">
    <property type="entry name" value="RM_Methyltransferase"/>
</dbReference>
<dbReference type="PIRSF" id="PIRSF015855">
    <property type="entry name" value="TypeIII_Mtase_mKpnI"/>
    <property type="match status" value="1"/>
</dbReference>
<organism evidence="8 9">
    <name type="scientific">Ruminobacter amylophilus</name>
    <dbReference type="NCBI Taxonomy" id="867"/>
    <lineage>
        <taxon>Bacteria</taxon>
        <taxon>Pseudomonadati</taxon>
        <taxon>Pseudomonadota</taxon>
        <taxon>Gammaproteobacteria</taxon>
        <taxon>Aeromonadales</taxon>
        <taxon>Succinivibrionaceae</taxon>
        <taxon>Ruminobacter</taxon>
    </lineage>
</organism>